<dbReference type="Pfam" id="PF20514">
    <property type="entry name" value="WHD_ROXA"/>
    <property type="match status" value="1"/>
</dbReference>
<dbReference type="InterPro" id="IPR003347">
    <property type="entry name" value="JmjC_dom"/>
</dbReference>
<dbReference type="Gene3D" id="3.40.366.30">
    <property type="entry name" value="50S ribosomal protein L16 arginine hydroxylase, Chain A, Domain 2"/>
    <property type="match status" value="1"/>
</dbReference>
<accession>A0ABX4I5I1</accession>
<dbReference type="InterPro" id="IPR046799">
    <property type="entry name" value="ROXA-like_wH"/>
</dbReference>
<dbReference type="EMBL" id="LRFG02000001">
    <property type="protein sequence ID" value="PCO07120.1"/>
    <property type="molecule type" value="Genomic_DNA"/>
</dbReference>
<keyword evidence="4" id="KW-0560">Oxidoreductase</keyword>
<keyword evidence="2" id="KW-0479">Metal-binding</keyword>
<dbReference type="InterPro" id="IPR039994">
    <property type="entry name" value="NO66-like"/>
</dbReference>
<comment type="cofactor">
    <cofactor evidence="1">
        <name>Fe(2+)</name>
        <dbReference type="ChEBI" id="CHEBI:29033"/>
    </cofactor>
</comment>
<evidence type="ECO:0000256" key="5">
    <source>
        <dbReference type="ARBA" id="ARBA00023004"/>
    </source>
</evidence>
<dbReference type="PANTHER" id="PTHR13096">
    <property type="entry name" value="MINA53 MYC INDUCED NUCLEAR ANTIGEN"/>
    <property type="match status" value="1"/>
</dbReference>
<evidence type="ECO:0000256" key="1">
    <source>
        <dbReference type="ARBA" id="ARBA00001954"/>
    </source>
</evidence>
<dbReference type="SMART" id="SM00558">
    <property type="entry name" value="JmjC"/>
    <property type="match status" value="1"/>
</dbReference>
<evidence type="ECO:0000256" key="4">
    <source>
        <dbReference type="ARBA" id="ARBA00023002"/>
    </source>
</evidence>
<dbReference type="SUPFAM" id="SSF51197">
    <property type="entry name" value="Clavaminate synthase-like"/>
    <property type="match status" value="1"/>
</dbReference>
<dbReference type="Pfam" id="PF08007">
    <property type="entry name" value="JmjC_2"/>
    <property type="match status" value="1"/>
</dbReference>
<protein>
    <submittedName>
        <fullName evidence="7">Cupin domain-containing protein</fullName>
    </submittedName>
</protein>
<feature type="domain" description="JmjC" evidence="6">
    <location>
        <begin position="100"/>
        <end position="228"/>
    </location>
</feature>
<evidence type="ECO:0000313" key="8">
    <source>
        <dbReference type="Proteomes" id="UP000218427"/>
    </source>
</evidence>
<evidence type="ECO:0000259" key="6">
    <source>
        <dbReference type="PROSITE" id="PS51184"/>
    </source>
</evidence>
<evidence type="ECO:0000313" key="7">
    <source>
        <dbReference type="EMBL" id="PCO07120.1"/>
    </source>
</evidence>
<evidence type="ECO:0000256" key="3">
    <source>
        <dbReference type="ARBA" id="ARBA00022964"/>
    </source>
</evidence>
<reference evidence="7" key="1">
    <citation type="submission" date="2017-08" db="EMBL/GenBank/DDBJ databases">
        <title>Microbulbifer marisrubri sp. nov., a halophilic alphaproteobacterium isolated from marine sediment of the Yellow Sea, China.</title>
        <authorList>
            <person name="Zhang G."/>
            <person name="Xiong Q."/>
        </authorList>
    </citation>
    <scope>NUCLEOTIDE SEQUENCE [LARGE SCALE GENOMIC DNA]</scope>
    <source>
        <strain evidence="7">WRN-8</strain>
    </source>
</reference>
<comment type="caution">
    <text evidence="7">The sequence shown here is derived from an EMBL/GenBank/DDBJ whole genome shotgun (WGS) entry which is preliminary data.</text>
</comment>
<proteinExistence type="predicted"/>
<sequence length="384" mass="43191">MDTPLTHLGEMPIEEFLKNYWQQKPLLIRNAFPDFVSPLSGEELAGMALEEAVESRLVLEHGNEGPWELRQGPFTEEDFLGLPRSHWTLLVQAVDQWVSEIADLKRLFRFLPEWRLDDVMISYAADQGSVGPHFDYYDVFLLQAEGKRLWHQGPKADDSSPRIEGTRLNILKEFEAENSWLLEPGDMLYLPPQYSHWGVADGPCTTISVGFRAPSARHILEDLAAELAMHLPDHLRYTDAGLSPADNPDEIDPASVRRLQDQLRTWLDQPEQIAEWLGAVMTEAKYPETVALDAGDASDWREQLAQGGTLVLNPASRCAFSEKPEILYVDGEALPTNSGFARQFCGTRTISTEDLETYPDIAAPKGLVDTLVDQGTLIYPPEDF</sequence>
<dbReference type="Gene3D" id="2.60.120.650">
    <property type="entry name" value="Cupin"/>
    <property type="match status" value="1"/>
</dbReference>
<dbReference type="PANTHER" id="PTHR13096:SF8">
    <property type="entry name" value="RIBOSOMAL OXYGENASE 1"/>
    <property type="match status" value="1"/>
</dbReference>
<keyword evidence="3" id="KW-0223">Dioxygenase</keyword>
<keyword evidence="8" id="KW-1185">Reference proteome</keyword>
<gene>
    <name evidence="7" type="ORF">AWR36_003480</name>
</gene>
<keyword evidence="5" id="KW-0408">Iron</keyword>
<dbReference type="Proteomes" id="UP000218427">
    <property type="component" value="Unassembled WGS sequence"/>
</dbReference>
<evidence type="ECO:0000256" key="2">
    <source>
        <dbReference type="ARBA" id="ARBA00022723"/>
    </source>
</evidence>
<dbReference type="PROSITE" id="PS51184">
    <property type="entry name" value="JMJC"/>
    <property type="match status" value="1"/>
</dbReference>
<organism evidence="7 8">
    <name type="scientific">Microbulbifer flavimaris</name>
    <dbReference type="NCBI Taxonomy" id="1781068"/>
    <lineage>
        <taxon>Bacteria</taxon>
        <taxon>Pseudomonadati</taxon>
        <taxon>Pseudomonadota</taxon>
        <taxon>Gammaproteobacteria</taxon>
        <taxon>Cellvibrionales</taxon>
        <taxon>Microbulbiferaceae</taxon>
        <taxon>Microbulbifer</taxon>
    </lineage>
</organism>
<name>A0ABX4I5I1_9GAMM</name>